<feature type="short sequence motif" description="GXSXG" evidence="4">
    <location>
        <begin position="63"/>
        <end position="67"/>
    </location>
</feature>
<gene>
    <name evidence="7" type="ORF">HMPREF0663_11716</name>
</gene>
<evidence type="ECO:0000256" key="1">
    <source>
        <dbReference type="ARBA" id="ARBA00022801"/>
    </source>
</evidence>
<dbReference type="GO" id="GO:0016787">
    <property type="term" value="F:hydrolase activity"/>
    <property type="evidence" value="ECO:0007669"/>
    <property type="project" value="UniProtKB-UniRule"/>
</dbReference>
<keyword evidence="8" id="KW-1185">Reference proteome</keyword>
<dbReference type="HOGENOM" id="CLU_014750_2_0_10"/>
<dbReference type="RefSeq" id="WP_004369881.1">
    <property type="nucleotide sequence ID" value="NZ_GL833119.1"/>
</dbReference>
<dbReference type="eggNOG" id="COG1752">
    <property type="taxonomic scope" value="Bacteria"/>
</dbReference>
<feature type="chain" id="PRO_5003224165" evidence="5">
    <location>
        <begin position="23"/>
        <end position="743"/>
    </location>
</feature>
<name>E7RRB5_9BACT</name>
<keyword evidence="3 4" id="KW-0443">Lipid metabolism</keyword>
<evidence type="ECO:0000259" key="6">
    <source>
        <dbReference type="PROSITE" id="PS51635"/>
    </source>
</evidence>
<dbReference type="AlphaFoldDB" id="E7RRB5"/>
<feature type="short sequence motif" description="GXGXXG" evidence="4">
    <location>
        <begin position="36"/>
        <end position="41"/>
    </location>
</feature>
<feature type="signal peptide" evidence="5">
    <location>
        <begin position="1"/>
        <end position="22"/>
    </location>
</feature>
<evidence type="ECO:0000313" key="8">
    <source>
        <dbReference type="Proteomes" id="UP000005580"/>
    </source>
</evidence>
<evidence type="ECO:0000256" key="3">
    <source>
        <dbReference type="ARBA" id="ARBA00023098"/>
    </source>
</evidence>
<feature type="domain" description="PNPLA" evidence="6">
    <location>
        <begin position="32"/>
        <end position="224"/>
    </location>
</feature>
<reference evidence="7" key="1">
    <citation type="submission" date="2011-01" db="EMBL/GenBank/DDBJ databases">
        <authorList>
            <person name="Muzny D."/>
            <person name="Qin X."/>
            <person name="Buhay C."/>
            <person name="Dugan-Rocha S."/>
            <person name="Ding Y."/>
            <person name="Chen G."/>
            <person name="Hawes A."/>
            <person name="Holder M."/>
            <person name="Jhangiani S."/>
            <person name="Johnson A."/>
            <person name="Khan Z."/>
            <person name="Li Z."/>
            <person name="Liu W."/>
            <person name="Liu X."/>
            <person name="Perez L."/>
            <person name="Shen H."/>
            <person name="Wang Q."/>
            <person name="Watt J."/>
            <person name="Xi L."/>
            <person name="Xin Y."/>
            <person name="Zhou J."/>
            <person name="Deng J."/>
            <person name="Jiang H."/>
            <person name="Liu Y."/>
            <person name="Qu J."/>
            <person name="Song X.-Z."/>
            <person name="Zhang L."/>
            <person name="Villasana D."/>
            <person name="Johnson A."/>
            <person name="Liu J."/>
            <person name="Liyanage D."/>
            <person name="Lorensuhewa L."/>
            <person name="Robinson T."/>
            <person name="Song A."/>
            <person name="Song B.-B."/>
            <person name="Dinh H."/>
            <person name="Thornton R."/>
            <person name="Coyle M."/>
            <person name="Francisco L."/>
            <person name="Jackson L."/>
            <person name="Javaid M."/>
            <person name="Korchina V."/>
            <person name="Kovar C."/>
            <person name="Mata R."/>
            <person name="Mathew T."/>
            <person name="Ngo R."/>
            <person name="Nguyen L."/>
            <person name="Nguyen N."/>
            <person name="Okwuonu G."/>
            <person name="Ongeri F."/>
            <person name="Pham C."/>
            <person name="Simmons D."/>
            <person name="Wilczek-Boney K."/>
            <person name="Hale W."/>
            <person name="Jakkamsetti A."/>
            <person name="Pham P."/>
            <person name="Ruth R."/>
            <person name="San Lucas F."/>
            <person name="Warren J."/>
            <person name="Zhang J."/>
            <person name="Zhao Z."/>
            <person name="Zhou C."/>
            <person name="Zhu D."/>
            <person name="Lee S."/>
            <person name="Bess C."/>
            <person name="Blankenburg K."/>
            <person name="Forbes L."/>
            <person name="Fu Q."/>
            <person name="Gubbala S."/>
            <person name="Hirani K."/>
            <person name="Jayaseelan J.C."/>
            <person name="Lara F."/>
            <person name="Munidasa M."/>
            <person name="Palculict T."/>
            <person name="Patil S."/>
            <person name="Pu L.-L."/>
            <person name="Saada N."/>
            <person name="Tang L."/>
            <person name="Weissenberger G."/>
            <person name="Zhu Y."/>
            <person name="Hemphill L."/>
            <person name="Shang Y."/>
            <person name="Youmans B."/>
            <person name="Ayvaz T."/>
            <person name="Ross M."/>
            <person name="Santibanez J."/>
            <person name="Aqrawi P."/>
            <person name="Gross S."/>
            <person name="Joshi V."/>
            <person name="Fowler G."/>
            <person name="Nazareth L."/>
            <person name="Reid J."/>
            <person name="Worley K."/>
            <person name="Petrosino J."/>
            <person name="Highlander S."/>
            <person name="Gibbs R."/>
        </authorList>
    </citation>
    <scope>NUCLEOTIDE SEQUENCE [LARGE SCALE GENOMIC DNA]</scope>
    <source>
        <strain evidence="7">ATCC 33269</strain>
    </source>
</reference>
<accession>E7RRB5</accession>
<dbReference type="GO" id="GO:0016042">
    <property type="term" value="P:lipid catabolic process"/>
    <property type="evidence" value="ECO:0007669"/>
    <property type="project" value="UniProtKB-UniRule"/>
</dbReference>
<dbReference type="STRING" id="28134.SAMN05444288_1359"/>
<keyword evidence="1 4" id="KW-0378">Hydrolase</keyword>
<dbReference type="Proteomes" id="UP000005580">
    <property type="component" value="Unassembled WGS sequence"/>
</dbReference>
<dbReference type="InterPro" id="IPR050301">
    <property type="entry name" value="NTE"/>
</dbReference>
<evidence type="ECO:0000256" key="4">
    <source>
        <dbReference type="PROSITE-ProRule" id="PRU01161"/>
    </source>
</evidence>
<evidence type="ECO:0000313" key="7">
    <source>
        <dbReference type="EMBL" id="EFZ36803.1"/>
    </source>
</evidence>
<dbReference type="PANTHER" id="PTHR14226">
    <property type="entry name" value="NEUROPATHY TARGET ESTERASE/SWISS CHEESE D.MELANOGASTER"/>
    <property type="match status" value="1"/>
</dbReference>
<keyword evidence="5" id="KW-0732">Signal</keyword>
<dbReference type="eggNOG" id="COG0729">
    <property type="taxonomic scope" value="Bacteria"/>
</dbReference>
<evidence type="ECO:0000256" key="5">
    <source>
        <dbReference type="SAM" id="SignalP"/>
    </source>
</evidence>
<feature type="short sequence motif" description="DGA/G" evidence="4">
    <location>
        <begin position="211"/>
        <end position="213"/>
    </location>
</feature>
<dbReference type="PANTHER" id="PTHR14226:SF76">
    <property type="entry name" value="NTE FAMILY PROTEIN RSSA"/>
    <property type="match status" value="1"/>
</dbReference>
<evidence type="ECO:0000256" key="2">
    <source>
        <dbReference type="ARBA" id="ARBA00022963"/>
    </source>
</evidence>
<proteinExistence type="predicted"/>
<keyword evidence="2 4" id="KW-0442">Lipid degradation</keyword>
<dbReference type="PROSITE" id="PS51635">
    <property type="entry name" value="PNPLA"/>
    <property type="match status" value="1"/>
</dbReference>
<dbReference type="InterPro" id="IPR002641">
    <property type="entry name" value="PNPLA_dom"/>
</dbReference>
<feature type="active site" description="Nucleophile" evidence="4">
    <location>
        <position position="65"/>
    </location>
</feature>
<dbReference type="InterPro" id="IPR043864">
    <property type="entry name" value="Omp85-like_dom"/>
</dbReference>
<sequence>MKGRNCLVTLSVAALLTISATAQQMPRKKVAVVLSGGGAKGMAHIGALKVIEKAGIPVDIVTGTSMGSIVGGLYAIGYDATCLDSMVHMQDWSFLLSDKTDPIHQSLADRKRQNTYFLSRDLSIANNTVKMAGGIIEGKNLARLFAKLTAGYRDSVDFNLLPVPFACVATDIVDNTEYVFHSGVLAEAMRASMSIPGAFSPVRKGDMVLVDGGLRNNFPVDVARQMGADVVIGVVVQGAPKTADELNSGSAILGQIVDVNCKNKYSENIANTDVLIHADTHGYSAASFSVAAIDTLIRRGEEAAMKHWDELVALKKQLGYELDFMPPKIALRHEKPFADKVKLHSISFVNVAPADEKLLKKKYRLAERDSISPAEMDQMVTSMHDDLFYSDADYVYNAYEKGYDVIVTAKEKRRNQVALGVRFDTEEMVALQVNSEFLLKTRMPMYTDVTLRLGKRIMFKAHLNFCPWALGKMSVGYIFRHNDINVNEKGKRQANITYNQHTADLVPLEFNIRNFNIKLGLRWDYYHFSNILLDVGSGEWNADRGLDDAHYLTYRADVDYNSENKWNFPVRGAKFHAGYGYYTDNFIKYNHHAGIHAVNAMWRMCFPLFSRLTLQPMVYGRLVFGNNAPAPVKTVIGGEWFGHYLDCRHLPFAGVGYIERVEDKFMALQLTLQERLTENNYVLLKLAGYEDGKALKNLFGHGPKAGMQLSYYYDSMLGPLGATLGWSSKTKRLCFYINLGFEF</sequence>
<dbReference type="SUPFAM" id="SSF52151">
    <property type="entry name" value="FabD/lysophospholipase-like"/>
    <property type="match status" value="1"/>
</dbReference>
<dbReference type="EMBL" id="AEPE02000005">
    <property type="protein sequence ID" value="EFZ36803.1"/>
    <property type="molecule type" value="Genomic_DNA"/>
</dbReference>
<dbReference type="Gene3D" id="3.40.1090.10">
    <property type="entry name" value="Cytosolic phospholipase A2 catalytic domain"/>
    <property type="match status" value="2"/>
</dbReference>
<dbReference type="Pfam" id="PF19143">
    <property type="entry name" value="Omp85_2"/>
    <property type="match status" value="1"/>
</dbReference>
<protein>
    <submittedName>
        <fullName evidence="7">Phospholipase, patatin family</fullName>
    </submittedName>
</protein>
<dbReference type="InterPro" id="IPR016035">
    <property type="entry name" value="Acyl_Trfase/lysoPLipase"/>
</dbReference>
<dbReference type="Pfam" id="PF01734">
    <property type="entry name" value="Patatin"/>
    <property type="match status" value="1"/>
</dbReference>
<dbReference type="CDD" id="cd07205">
    <property type="entry name" value="Pat_PNPLA6_PNPLA7_NTE1_like"/>
    <property type="match status" value="1"/>
</dbReference>
<feature type="active site" description="Proton acceptor" evidence="4">
    <location>
        <position position="211"/>
    </location>
</feature>
<organism evidence="7 8">
    <name type="scientific">Hoylesella oralis ATCC 33269</name>
    <dbReference type="NCBI Taxonomy" id="873533"/>
    <lineage>
        <taxon>Bacteria</taxon>
        <taxon>Pseudomonadati</taxon>
        <taxon>Bacteroidota</taxon>
        <taxon>Bacteroidia</taxon>
        <taxon>Bacteroidales</taxon>
        <taxon>Prevotellaceae</taxon>
        <taxon>Hoylesella</taxon>
    </lineage>
</organism>
<comment type="caution">
    <text evidence="7">The sequence shown here is derived from an EMBL/GenBank/DDBJ whole genome shotgun (WGS) entry which is preliminary data.</text>
</comment>
<dbReference type="Gene3D" id="2.40.160.50">
    <property type="entry name" value="membrane protein fhac: a member of the omp85/tpsb transporter family"/>
    <property type="match status" value="1"/>
</dbReference>